<proteinExistence type="predicted"/>
<evidence type="ECO:0000313" key="2">
    <source>
        <dbReference type="Proteomes" id="UP000236291"/>
    </source>
</evidence>
<dbReference type="AlphaFoldDB" id="A0A2K3KDI8"/>
<protein>
    <submittedName>
        <fullName evidence="1">Uncharacterized protein</fullName>
    </submittedName>
</protein>
<accession>A0A2K3KDI8</accession>
<gene>
    <name evidence="1" type="ORF">L195_g062085</name>
</gene>
<reference evidence="1 2" key="1">
    <citation type="journal article" date="2014" name="Am. J. Bot.">
        <title>Genome assembly and annotation for red clover (Trifolium pratense; Fabaceae).</title>
        <authorList>
            <person name="Istvanek J."/>
            <person name="Jaros M."/>
            <person name="Krenek A."/>
            <person name="Repkova J."/>
        </authorList>
    </citation>
    <scope>NUCLEOTIDE SEQUENCE [LARGE SCALE GENOMIC DNA]</scope>
    <source>
        <strain evidence="2">cv. Tatra</strain>
        <tissue evidence="1">Young leaves</tissue>
    </source>
</reference>
<comment type="caution">
    <text evidence="1">The sequence shown here is derived from an EMBL/GenBank/DDBJ whole genome shotgun (WGS) entry which is preliminary data.</text>
</comment>
<sequence>RFFSNLVDSKLLLLVDFGSLVNSRLVTLSGGFQKSGGFQNLYLIGLALAFPSRFRTASQETNLGVI</sequence>
<evidence type="ECO:0000313" key="1">
    <source>
        <dbReference type="EMBL" id="PNX64375.1"/>
    </source>
</evidence>
<reference evidence="1 2" key="2">
    <citation type="journal article" date="2017" name="Front. Plant Sci.">
        <title>Gene Classification and Mining of Molecular Markers Useful in Red Clover (Trifolium pratense) Breeding.</title>
        <authorList>
            <person name="Istvanek J."/>
            <person name="Dluhosova J."/>
            <person name="Dluhos P."/>
            <person name="Patkova L."/>
            <person name="Nedelnik J."/>
            <person name="Repkova J."/>
        </authorList>
    </citation>
    <scope>NUCLEOTIDE SEQUENCE [LARGE SCALE GENOMIC DNA]</scope>
    <source>
        <strain evidence="2">cv. Tatra</strain>
        <tissue evidence="1">Young leaves</tissue>
    </source>
</reference>
<dbReference type="EMBL" id="ASHM01165096">
    <property type="protein sequence ID" value="PNX64375.1"/>
    <property type="molecule type" value="Genomic_DNA"/>
</dbReference>
<dbReference type="Proteomes" id="UP000236291">
    <property type="component" value="Unassembled WGS sequence"/>
</dbReference>
<feature type="non-terminal residue" evidence="1">
    <location>
        <position position="1"/>
    </location>
</feature>
<name>A0A2K3KDI8_TRIPR</name>
<organism evidence="1 2">
    <name type="scientific">Trifolium pratense</name>
    <name type="common">Red clover</name>
    <dbReference type="NCBI Taxonomy" id="57577"/>
    <lineage>
        <taxon>Eukaryota</taxon>
        <taxon>Viridiplantae</taxon>
        <taxon>Streptophyta</taxon>
        <taxon>Embryophyta</taxon>
        <taxon>Tracheophyta</taxon>
        <taxon>Spermatophyta</taxon>
        <taxon>Magnoliopsida</taxon>
        <taxon>eudicotyledons</taxon>
        <taxon>Gunneridae</taxon>
        <taxon>Pentapetalae</taxon>
        <taxon>rosids</taxon>
        <taxon>fabids</taxon>
        <taxon>Fabales</taxon>
        <taxon>Fabaceae</taxon>
        <taxon>Papilionoideae</taxon>
        <taxon>50 kb inversion clade</taxon>
        <taxon>NPAAA clade</taxon>
        <taxon>Hologalegina</taxon>
        <taxon>IRL clade</taxon>
        <taxon>Trifolieae</taxon>
        <taxon>Trifolium</taxon>
    </lineage>
</organism>